<keyword evidence="3" id="KW-1185">Reference proteome</keyword>
<reference evidence="2 3" key="1">
    <citation type="submission" date="2024-02" db="EMBL/GenBank/DDBJ databases">
        <title>Genome analysis and characterization of Microbaculum marinisediminis sp. nov., isolated from marine sediment.</title>
        <authorList>
            <person name="Du Z.-J."/>
            <person name="Ye Y.-Q."/>
            <person name="Zhang Z.-R."/>
            <person name="Yuan S.-M."/>
            <person name="Zhang X.-Y."/>
        </authorList>
    </citation>
    <scope>NUCLEOTIDE SEQUENCE [LARGE SCALE GENOMIC DNA]</scope>
    <source>
        <strain evidence="2 3">SDUM1044001</strain>
    </source>
</reference>
<dbReference type="AlphaFoldDB" id="A0AAW9RPX8"/>
<dbReference type="EMBL" id="JAZHOF010000003">
    <property type="protein sequence ID" value="MEJ8571449.1"/>
    <property type="molecule type" value="Genomic_DNA"/>
</dbReference>
<evidence type="ECO:0000313" key="3">
    <source>
        <dbReference type="Proteomes" id="UP001378188"/>
    </source>
</evidence>
<evidence type="ECO:0000313" key="2">
    <source>
        <dbReference type="EMBL" id="MEJ8571449.1"/>
    </source>
</evidence>
<feature type="region of interest" description="Disordered" evidence="1">
    <location>
        <begin position="27"/>
        <end position="51"/>
    </location>
</feature>
<protein>
    <submittedName>
        <fullName evidence="2">Uncharacterized protein</fullName>
    </submittedName>
</protein>
<proteinExistence type="predicted"/>
<evidence type="ECO:0000256" key="1">
    <source>
        <dbReference type="SAM" id="MobiDB-lite"/>
    </source>
</evidence>
<comment type="caution">
    <text evidence="2">The sequence shown here is derived from an EMBL/GenBank/DDBJ whole genome shotgun (WGS) entry which is preliminary data.</text>
</comment>
<accession>A0AAW9RPX8</accession>
<dbReference type="RefSeq" id="WP_340329150.1">
    <property type="nucleotide sequence ID" value="NZ_JAZHOF010000003.1"/>
</dbReference>
<gene>
    <name evidence="2" type="ORF">V3328_08195</name>
</gene>
<sequence length="51" mass="5857">MGVLTWIFGLKLPEREPVAPKPELQPLRLVVRNDDPRTQSSARPGTRRFDD</sequence>
<dbReference type="Proteomes" id="UP001378188">
    <property type="component" value="Unassembled WGS sequence"/>
</dbReference>
<name>A0AAW9RPX8_9HYPH</name>
<organism evidence="2 3">
    <name type="scientific">Microbaculum marinum</name>
    <dbReference type="NCBI Taxonomy" id="1764581"/>
    <lineage>
        <taxon>Bacteria</taxon>
        <taxon>Pseudomonadati</taxon>
        <taxon>Pseudomonadota</taxon>
        <taxon>Alphaproteobacteria</taxon>
        <taxon>Hyphomicrobiales</taxon>
        <taxon>Tepidamorphaceae</taxon>
        <taxon>Microbaculum</taxon>
    </lineage>
</organism>